<reference evidence="8" key="1">
    <citation type="submission" date="2023-01" db="EMBL/GenBank/DDBJ databases">
        <title>Genome assembly of the deep-sea coral Lophelia pertusa.</title>
        <authorList>
            <person name="Herrera S."/>
            <person name="Cordes E."/>
        </authorList>
    </citation>
    <scope>NUCLEOTIDE SEQUENCE</scope>
    <source>
        <strain evidence="8">USNM1676648</strain>
        <tissue evidence="8">Polyp</tissue>
    </source>
</reference>
<evidence type="ECO:0000256" key="4">
    <source>
        <dbReference type="ARBA" id="ARBA00022989"/>
    </source>
</evidence>
<dbReference type="InterPro" id="IPR049452">
    <property type="entry name" value="Anoctamin_TM"/>
</dbReference>
<organism evidence="8 9">
    <name type="scientific">Desmophyllum pertusum</name>
    <dbReference type="NCBI Taxonomy" id="174260"/>
    <lineage>
        <taxon>Eukaryota</taxon>
        <taxon>Metazoa</taxon>
        <taxon>Cnidaria</taxon>
        <taxon>Anthozoa</taxon>
        <taxon>Hexacorallia</taxon>
        <taxon>Scleractinia</taxon>
        <taxon>Caryophylliina</taxon>
        <taxon>Caryophylliidae</taxon>
        <taxon>Desmophyllum</taxon>
    </lineage>
</organism>
<name>A0A9W9YJS2_9CNID</name>
<evidence type="ECO:0000256" key="2">
    <source>
        <dbReference type="ARBA" id="ARBA00009671"/>
    </source>
</evidence>
<dbReference type="EMBL" id="MU827778">
    <property type="protein sequence ID" value="KAJ7340382.1"/>
    <property type="molecule type" value="Genomic_DNA"/>
</dbReference>
<keyword evidence="9" id="KW-1185">Reference proteome</keyword>
<accession>A0A9W9YJS2</accession>
<comment type="caution">
    <text evidence="8">The sequence shown here is derived from an EMBL/GenBank/DDBJ whole genome shotgun (WGS) entry which is preliminary data.</text>
</comment>
<dbReference type="Pfam" id="PF04547">
    <property type="entry name" value="Anoctamin"/>
    <property type="match status" value="1"/>
</dbReference>
<proteinExistence type="inferred from homology"/>
<feature type="transmembrane region" description="Helical" evidence="6">
    <location>
        <begin position="83"/>
        <end position="105"/>
    </location>
</feature>
<gene>
    <name evidence="8" type="primary">ANO4_15</name>
    <name evidence="8" type="ORF">OS493_003126</name>
</gene>
<dbReference type="Proteomes" id="UP001163046">
    <property type="component" value="Unassembled WGS sequence"/>
</dbReference>
<feature type="domain" description="Anoctamin transmembrane" evidence="7">
    <location>
        <begin position="18"/>
        <end position="118"/>
    </location>
</feature>
<sequence length="136" mass="16101">MCDEKNRNRWYMCPMCDQFWKRRQATLAQKWHTSEFEEEEEEFRPEYLSSLTDEEINPYKPDPRTGKIGPNVFKIKQFRRMGFVFSVIAFMILLVIAAMIGVVVYRATIFCSFKQQFRQESRGGCSDPYNGHCCLA</sequence>
<comment type="similarity">
    <text evidence="2 6">Belongs to the anoctamin family.</text>
</comment>
<dbReference type="PANTHER" id="PTHR12308:SF84">
    <property type="entry name" value="ANOCTAMIN"/>
    <property type="match status" value="1"/>
</dbReference>
<keyword evidence="4 6" id="KW-1133">Transmembrane helix</keyword>
<evidence type="ECO:0000256" key="5">
    <source>
        <dbReference type="ARBA" id="ARBA00023136"/>
    </source>
</evidence>
<comment type="caution">
    <text evidence="6">Lacks conserved residue(s) required for the propagation of feature annotation.</text>
</comment>
<evidence type="ECO:0000256" key="6">
    <source>
        <dbReference type="RuleBase" id="RU280814"/>
    </source>
</evidence>
<dbReference type="InterPro" id="IPR007632">
    <property type="entry name" value="Anoctamin"/>
</dbReference>
<evidence type="ECO:0000313" key="8">
    <source>
        <dbReference type="EMBL" id="KAJ7340382.1"/>
    </source>
</evidence>
<dbReference type="OrthoDB" id="296386at2759"/>
<dbReference type="GO" id="GO:0005886">
    <property type="term" value="C:plasma membrane"/>
    <property type="evidence" value="ECO:0007669"/>
    <property type="project" value="TreeGrafter"/>
</dbReference>
<evidence type="ECO:0000256" key="3">
    <source>
        <dbReference type="ARBA" id="ARBA00022692"/>
    </source>
</evidence>
<dbReference type="PANTHER" id="PTHR12308">
    <property type="entry name" value="ANOCTAMIN"/>
    <property type="match status" value="1"/>
</dbReference>
<keyword evidence="5 6" id="KW-0472">Membrane</keyword>
<evidence type="ECO:0000256" key="1">
    <source>
        <dbReference type="ARBA" id="ARBA00004141"/>
    </source>
</evidence>
<keyword evidence="3 6" id="KW-0812">Transmembrane</keyword>
<evidence type="ECO:0000259" key="7">
    <source>
        <dbReference type="Pfam" id="PF04547"/>
    </source>
</evidence>
<dbReference type="AlphaFoldDB" id="A0A9W9YJS2"/>
<dbReference type="GO" id="GO:0005254">
    <property type="term" value="F:chloride channel activity"/>
    <property type="evidence" value="ECO:0007669"/>
    <property type="project" value="TreeGrafter"/>
</dbReference>
<protein>
    <recommendedName>
        <fullName evidence="6">Anoctamin</fullName>
    </recommendedName>
</protein>
<evidence type="ECO:0000313" key="9">
    <source>
        <dbReference type="Proteomes" id="UP001163046"/>
    </source>
</evidence>
<comment type="subcellular location">
    <subcellularLocation>
        <location evidence="1 6">Membrane</location>
        <topology evidence="1 6">Multi-pass membrane protein</topology>
    </subcellularLocation>
</comment>